<dbReference type="GO" id="GO:0008380">
    <property type="term" value="P:RNA splicing"/>
    <property type="evidence" value="ECO:0007669"/>
    <property type="project" value="UniProtKB-KW"/>
</dbReference>
<feature type="compositionally biased region" description="Basic and acidic residues" evidence="9">
    <location>
        <begin position="140"/>
        <end position="165"/>
    </location>
</feature>
<evidence type="ECO:0000256" key="6">
    <source>
        <dbReference type="ARBA" id="ARBA00022840"/>
    </source>
</evidence>
<evidence type="ECO:0000259" key="11">
    <source>
        <dbReference type="PROSITE" id="PS51194"/>
    </source>
</evidence>
<evidence type="ECO:0000256" key="7">
    <source>
        <dbReference type="ARBA" id="ARBA00023187"/>
    </source>
</evidence>
<feature type="domain" description="Helicase C-terminal" evidence="11">
    <location>
        <begin position="609"/>
        <end position="783"/>
    </location>
</feature>
<dbReference type="InterPro" id="IPR007502">
    <property type="entry name" value="Helicase-assoc_dom"/>
</dbReference>
<dbReference type="Pfam" id="PF00270">
    <property type="entry name" value="DEAD"/>
    <property type="match status" value="1"/>
</dbReference>
<dbReference type="FunFam" id="1.20.120.1080:FF:000001">
    <property type="entry name" value="Pre-mRNA-splicing factor ATP-dependent RNA helicase"/>
    <property type="match status" value="1"/>
</dbReference>
<evidence type="ECO:0000256" key="2">
    <source>
        <dbReference type="ARBA" id="ARBA00022664"/>
    </source>
</evidence>
<protein>
    <recommendedName>
        <fullName evidence="1">RNA helicase</fullName>
        <ecNumber evidence="1">3.6.4.13</ecNumber>
    </recommendedName>
</protein>
<proteinExistence type="predicted"/>
<name>A0A6A7C668_9PEZI</name>
<dbReference type="GO" id="GO:0006397">
    <property type="term" value="P:mRNA processing"/>
    <property type="evidence" value="ECO:0007669"/>
    <property type="project" value="UniProtKB-KW"/>
</dbReference>
<keyword evidence="13" id="KW-1185">Reference proteome</keyword>
<evidence type="ECO:0000256" key="5">
    <source>
        <dbReference type="ARBA" id="ARBA00022806"/>
    </source>
</evidence>
<dbReference type="OrthoDB" id="10253254at2759"/>
<dbReference type="CDD" id="cd18791">
    <property type="entry name" value="SF2_C_RHA"/>
    <property type="match status" value="1"/>
</dbReference>
<evidence type="ECO:0000313" key="13">
    <source>
        <dbReference type="Proteomes" id="UP000799421"/>
    </source>
</evidence>
<dbReference type="Gene3D" id="3.40.50.300">
    <property type="entry name" value="P-loop containing nucleotide triphosphate hydrolases"/>
    <property type="match status" value="2"/>
</dbReference>
<feature type="domain" description="Helicase ATP-binding" evidence="10">
    <location>
        <begin position="420"/>
        <end position="584"/>
    </location>
</feature>
<dbReference type="GO" id="GO:0071013">
    <property type="term" value="C:catalytic step 2 spliceosome"/>
    <property type="evidence" value="ECO:0007669"/>
    <property type="project" value="TreeGrafter"/>
</dbReference>
<keyword evidence="5" id="KW-0347">Helicase</keyword>
<feature type="region of interest" description="Disordered" evidence="9">
    <location>
        <begin position="65"/>
        <end position="213"/>
    </location>
</feature>
<feature type="compositionally biased region" description="Basic and acidic residues" evidence="9">
    <location>
        <begin position="177"/>
        <end position="213"/>
    </location>
</feature>
<dbReference type="Proteomes" id="UP000799421">
    <property type="component" value="Unassembled WGS sequence"/>
</dbReference>
<feature type="compositionally biased region" description="Acidic residues" evidence="9">
    <location>
        <begin position="166"/>
        <end position="176"/>
    </location>
</feature>
<evidence type="ECO:0000256" key="3">
    <source>
        <dbReference type="ARBA" id="ARBA00022741"/>
    </source>
</evidence>
<dbReference type="EMBL" id="MU005964">
    <property type="protein sequence ID" value="KAF2862737.1"/>
    <property type="molecule type" value="Genomic_DNA"/>
</dbReference>
<dbReference type="EC" id="3.6.4.13" evidence="1"/>
<dbReference type="GO" id="GO:0003724">
    <property type="term" value="F:RNA helicase activity"/>
    <property type="evidence" value="ECO:0007669"/>
    <property type="project" value="UniProtKB-EC"/>
</dbReference>
<evidence type="ECO:0000256" key="9">
    <source>
        <dbReference type="SAM" id="MobiDB-lite"/>
    </source>
</evidence>
<dbReference type="FunFam" id="3.40.50.300:FF:000594">
    <property type="entry name" value="Pre-mRNA-splicing factor ATP-dependent RNA helicase"/>
    <property type="match status" value="1"/>
</dbReference>
<dbReference type="Pfam" id="PF04408">
    <property type="entry name" value="WHD_HA2"/>
    <property type="match status" value="1"/>
</dbReference>
<dbReference type="PROSITE" id="PS00690">
    <property type="entry name" value="DEAH_ATP_HELICASE"/>
    <property type="match status" value="1"/>
</dbReference>
<evidence type="ECO:0000313" key="12">
    <source>
        <dbReference type="EMBL" id="KAF2862737.1"/>
    </source>
</evidence>
<evidence type="ECO:0000256" key="4">
    <source>
        <dbReference type="ARBA" id="ARBA00022801"/>
    </source>
</evidence>
<dbReference type="GO" id="GO:0003723">
    <property type="term" value="F:RNA binding"/>
    <property type="evidence" value="ECO:0007669"/>
    <property type="project" value="TreeGrafter"/>
</dbReference>
<dbReference type="PANTHER" id="PTHR18934">
    <property type="entry name" value="ATP-DEPENDENT RNA HELICASE"/>
    <property type="match status" value="1"/>
</dbReference>
<organism evidence="12 13">
    <name type="scientific">Piedraia hortae CBS 480.64</name>
    <dbReference type="NCBI Taxonomy" id="1314780"/>
    <lineage>
        <taxon>Eukaryota</taxon>
        <taxon>Fungi</taxon>
        <taxon>Dikarya</taxon>
        <taxon>Ascomycota</taxon>
        <taxon>Pezizomycotina</taxon>
        <taxon>Dothideomycetes</taxon>
        <taxon>Dothideomycetidae</taxon>
        <taxon>Capnodiales</taxon>
        <taxon>Piedraiaceae</taxon>
        <taxon>Piedraia</taxon>
    </lineage>
</organism>
<dbReference type="Pfam" id="PF07717">
    <property type="entry name" value="OB_NTP_bind"/>
    <property type="match status" value="1"/>
</dbReference>
<evidence type="ECO:0000256" key="8">
    <source>
        <dbReference type="ARBA" id="ARBA00047984"/>
    </source>
</evidence>
<dbReference type="InterPro" id="IPR027417">
    <property type="entry name" value="P-loop_NTPase"/>
</dbReference>
<feature type="compositionally biased region" description="Basic and acidic residues" evidence="9">
    <location>
        <begin position="65"/>
        <end position="79"/>
    </location>
</feature>
<dbReference type="Pfam" id="PF21010">
    <property type="entry name" value="HA2_C"/>
    <property type="match status" value="1"/>
</dbReference>
<dbReference type="InterPro" id="IPR002464">
    <property type="entry name" value="DNA/RNA_helicase_DEAH_CS"/>
</dbReference>
<dbReference type="PANTHER" id="PTHR18934:SF83">
    <property type="entry name" value="PRE-MRNA-SPLICING FACTOR ATP-DEPENDENT RNA HELICASE DHX16"/>
    <property type="match status" value="1"/>
</dbReference>
<dbReference type="GO" id="GO:0016787">
    <property type="term" value="F:hydrolase activity"/>
    <property type="evidence" value="ECO:0007669"/>
    <property type="project" value="UniProtKB-KW"/>
</dbReference>
<dbReference type="Gene3D" id="1.20.120.1080">
    <property type="match status" value="1"/>
</dbReference>
<keyword evidence="4 12" id="KW-0378">Hydrolase</keyword>
<comment type="catalytic activity">
    <reaction evidence="8">
        <text>ATP + H2O = ADP + phosphate + H(+)</text>
        <dbReference type="Rhea" id="RHEA:13065"/>
        <dbReference type="ChEBI" id="CHEBI:15377"/>
        <dbReference type="ChEBI" id="CHEBI:15378"/>
        <dbReference type="ChEBI" id="CHEBI:30616"/>
        <dbReference type="ChEBI" id="CHEBI:43474"/>
        <dbReference type="ChEBI" id="CHEBI:456216"/>
        <dbReference type="EC" id="3.6.4.13"/>
    </reaction>
</comment>
<dbReference type="PROSITE" id="PS51192">
    <property type="entry name" value="HELICASE_ATP_BIND_1"/>
    <property type="match status" value="1"/>
</dbReference>
<dbReference type="FunFam" id="3.40.50.300:FF:000007">
    <property type="entry name" value="Pre-mRNA-splicing factor ATP-dependent RNA helicase"/>
    <property type="match status" value="1"/>
</dbReference>
<dbReference type="GO" id="GO:0005524">
    <property type="term" value="F:ATP binding"/>
    <property type="evidence" value="ECO:0007669"/>
    <property type="project" value="UniProtKB-KW"/>
</dbReference>
<evidence type="ECO:0000256" key="1">
    <source>
        <dbReference type="ARBA" id="ARBA00012552"/>
    </source>
</evidence>
<accession>A0A6A7C668</accession>
<keyword evidence="7" id="KW-0508">mRNA splicing</keyword>
<dbReference type="InterPro" id="IPR011709">
    <property type="entry name" value="DEAD-box_helicase_OB_fold"/>
</dbReference>
<keyword evidence="2" id="KW-0507">mRNA processing</keyword>
<keyword evidence="6" id="KW-0067">ATP-binding</keyword>
<evidence type="ECO:0000259" key="10">
    <source>
        <dbReference type="PROSITE" id="PS51192"/>
    </source>
</evidence>
<dbReference type="Pfam" id="PF00271">
    <property type="entry name" value="Helicase_C"/>
    <property type="match status" value="1"/>
</dbReference>
<dbReference type="SMART" id="SM00490">
    <property type="entry name" value="HELICc"/>
    <property type="match status" value="1"/>
</dbReference>
<dbReference type="AlphaFoldDB" id="A0A6A7C668"/>
<dbReference type="InterPro" id="IPR014001">
    <property type="entry name" value="Helicase_ATP-bd"/>
</dbReference>
<gene>
    <name evidence="12" type="ORF">K470DRAFT_293280</name>
</gene>
<dbReference type="PROSITE" id="PS51194">
    <property type="entry name" value="HELICASE_CTER"/>
    <property type="match status" value="1"/>
</dbReference>
<keyword evidence="3" id="KW-0547">Nucleotide-binding</keyword>
<dbReference type="SMART" id="SM00847">
    <property type="entry name" value="HA2"/>
    <property type="match status" value="1"/>
</dbReference>
<feature type="compositionally biased region" description="Basic residues" evidence="9">
    <location>
        <begin position="80"/>
        <end position="90"/>
    </location>
</feature>
<dbReference type="GO" id="GO:0005684">
    <property type="term" value="C:U2-type spliceosomal complex"/>
    <property type="evidence" value="ECO:0007669"/>
    <property type="project" value="UniProtKB-ARBA"/>
</dbReference>
<dbReference type="SMART" id="SM00487">
    <property type="entry name" value="DEXDc"/>
    <property type="match status" value="1"/>
</dbReference>
<dbReference type="InterPro" id="IPR001650">
    <property type="entry name" value="Helicase_C-like"/>
</dbReference>
<dbReference type="SUPFAM" id="SSF52540">
    <property type="entry name" value="P-loop containing nucleoside triphosphate hydrolases"/>
    <property type="match status" value="1"/>
</dbReference>
<dbReference type="InterPro" id="IPR011545">
    <property type="entry name" value="DEAD/DEAH_box_helicase_dom"/>
</dbReference>
<reference evidence="12" key="1">
    <citation type="journal article" date="2020" name="Stud. Mycol.">
        <title>101 Dothideomycetes genomes: a test case for predicting lifestyles and emergence of pathogens.</title>
        <authorList>
            <person name="Haridas S."/>
            <person name="Albert R."/>
            <person name="Binder M."/>
            <person name="Bloem J."/>
            <person name="Labutti K."/>
            <person name="Salamov A."/>
            <person name="Andreopoulos B."/>
            <person name="Baker S."/>
            <person name="Barry K."/>
            <person name="Bills G."/>
            <person name="Bluhm B."/>
            <person name="Cannon C."/>
            <person name="Castanera R."/>
            <person name="Culley D."/>
            <person name="Daum C."/>
            <person name="Ezra D."/>
            <person name="Gonzalez J."/>
            <person name="Henrissat B."/>
            <person name="Kuo A."/>
            <person name="Liang C."/>
            <person name="Lipzen A."/>
            <person name="Lutzoni F."/>
            <person name="Magnuson J."/>
            <person name="Mondo S."/>
            <person name="Nolan M."/>
            <person name="Ohm R."/>
            <person name="Pangilinan J."/>
            <person name="Park H.-J."/>
            <person name="Ramirez L."/>
            <person name="Alfaro M."/>
            <person name="Sun H."/>
            <person name="Tritt A."/>
            <person name="Yoshinaga Y."/>
            <person name="Zwiers L.-H."/>
            <person name="Turgeon B."/>
            <person name="Goodwin S."/>
            <person name="Spatafora J."/>
            <person name="Crous P."/>
            <person name="Grigoriev I."/>
        </authorList>
    </citation>
    <scope>NUCLEOTIDE SEQUENCE</scope>
    <source>
        <strain evidence="12">CBS 480.64</strain>
    </source>
</reference>
<sequence length="1051" mass="119495">MDTKTFISDTLLSLTGLSADLTIDFILASAEKAKSPDALKEKLAEFLDLPADQVGGFAGEVFRRVKPEWRGGDDGEGARKKTRGPGRGKKYGFVEMFDPAEEEDAKVAAPPPRERKRRVRRREERDAWGDETPSEDEPERETKRVRTEEEGHGPPNGDDKTKDAPSSDDVDDDEKDEKERLALEKRLREKDARATKKASDEGAMERRIKEGKLTKEDMNNLRLMSRRGYMKKRVAQTVALLKRQVEDEAEEERTNPRLTAAEKAQFARNREALMLAEEREKLDISREGYQMPTDYITEDGKMDMKRKKEVLYGRYVDRDETGKEKFVTDHDEWERKQLEMTKAQVRVAERKEEERYEYVLDESQYVRWAQDAIQSGGLSQMKSQSERALAQQLMEAEKKAQTIAEKRKTLPVYQYRDTFLQAVKDYQVLIIVAETGSGKTTQLPQYLYEAGYCKDGKKVGCTQPRRVAAMSVAARVAEEMGVKVGHEVGYSIRFEDATTEKTALKYMTDGMLLREFLTEPDLGGYSCLMIDEAHERTLHTDILFGLVKDVARSRPDLRLLISSATLDAQKFSEFFDDAPILNIPGRTFDVETHYCLQPEANHLMAAVTTVFQIHMSQPMPGDILVFLTGQEEIEQAEQWLTDTARKLGKAAPELLICPIYANLPTDLQQRIFAPTPPNCRKVVLATNIAETSLTIDNIGYVIDPGFVKENRYTPATNMESLDTVTISRASANQRAGRAGRTQKGKCFRLYTKWAYYNELPENTTPEIQRTNLTSVILLLKSVGIHDLFNFDFMDPPHSSMLEKSLGQLYALGAINHKGSLTKLGRQMAEFPTDPMLAKAVLAAEKEGCVDEVLSIVAMLGEASALFFRPKDKRTAADAARARFTSKEGGDHLTYLNIYTQWEESGYNPLWARKNFVQQRSLTRARDVRDQLAKLCERVEVRPCSVGITNIIPIQRALVAGFFTNAARLQKGGETYRTVKMGTTVYLHPSSTLVDVRPRWVVFHEVVVTSKEFMRSVMPVRPEWLYELAPHYHKEKEIEELGVKKVLPKMRR</sequence>
<dbReference type="InterPro" id="IPR048333">
    <property type="entry name" value="HA2_WH"/>
</dbReference>